<evidence type="ECO:0000256" key="4">
    <source>
        <dbReference type="ARBA" id="ARBA00022692"/>
    </source>
</evidence>
<proteinExistence type="inferred from homology"/>
<feature type="transmembrane region" description="Helical" evidence="7">
    <location>
        <begin position="152"/>
        <end position="179"/>
    </location>
</feature>
<comment type="subunit">
    <text evidence="7">The complex comprises the extracytoplasmic solute receptor protein and the two transmembrane proteins.</text>
</comment>
<dbReference type="RefSeq" id="WP_055087085.1">
    <property type="nucleotide sequence ID" value="NZ_CXSU01000012.1"/>
</dbReference>
<feature type="transmembrane region" description="Helical" evidence="7">
    <location>
        <begin position="232"/>
        <end position="251"/>
    </location>
</feature>
<keyword evidence="10" id="KW-1185">Reference proteome</keyword>
<feature type="transmembrane region" description="Helical" evidence="7">
    <location>
        <begin position="257"/>
        <end position="274"/>
    </location>
</feature>
<keyword evidence="3 7" id="KW-0997">Cell inner membrane</keyword>
<evidence type="ECO:0000256" key="3">
    <source>
        <dbReference type="ARBA" id="ARBA00022519"/>
    </source>
</evidence>
<feature type="transmembrane region" description="Helical" evidence="7">
    <location>
        <begin position="327"/>
        <end position="345"/>
    </location>
</feature>
<sequence>MDGTLVGLVAFGSVIGLLAIRVPIAFALALVAAVGSFVMFAFRTGDFTPLRAIRPTTSMVFSNSFDLIHSYDLSMIPLFVALGHIAYRADITTKIYHAARVWLARVPGGVAMASVVGCGGFSAITGSSIACASTMGRICSPEMLRMGYDKRLATASVAAGGTLGSLIPPSVLFIIYGIFTETSISALFLAGILPGLISLLGFILVIYLWVWRDPSAAPAFTGTITGRDKVQAAIDAWPAVALFAIIVGGIYGGIFTATEAAAICVSAAVVIGFLQRKLTLKALWESLRETCIQTASIFLIAAAAKIFVAFIALTGVAPAIVNAVTDAQLSPVVLLIAIAAIYLLLGMFLDPIGIMVLTLPLMIPLVEGYGFDLIWFGVVVIKLLEIGLITPPVGLNVFVISGVVGREVPIDRIFAGILRFLTIDVLVLILIMSFPIISLLIPGSM</sequence>
<evidence type="ECO:0000313" key="9">
    <source>
        <dbReference type="EMBL" id="CTQ51380.1"/>
    </source>
</evidence>
<dbReference type="NCBIfam" id="TIGR00786">
    <property type="entry name" value="dctM"/>
    <property type="match status" value="1"/>
</dbReference>
<evidence type="ECO:0000256" key="5">
    <source>
        <dbReference type="ARBA" id="ARBA00022989"/>
    </source>
</evidence>
<dbReference type="Pfam" id="PF06808">
    <property type="entry name" value="DctM"/>
    <property type="match status" value="1"/>
</dbReference>
<dbReference type="AlphaFoldDB" id="A0A0M6YN72"/>
<dbReference type="InterPro" id="IPR010656">
    <property type="entry name" value="DctM"/>
</dbReference>
<keyword evidence="6 7" id="KW-0472">Membrane</keyword>
<dbReference type="GO" id="GO:0005886">
    <property type="term" value="C:plasma membrane"/>
    <property type="evidence" value="ECO:0007669"/>
    <property type="project" value="UniProtKB-SubCell"/>
</dbReference>
<accession>A0A0M6YN72</accession>
<feature type="transmembrane region" description="Helical" evidence="7">
    <location>
        <begin position="295"/>
        <end position="321"/>
    </location>
</feature>
<dbReference type="EMBL" id="CXSU01000012">
    <property type="protein sequence ID" value="CTQ51380.1"/>
    <property type="molecule type" value="Genomic_DNA"/>
</dbReference>
<keyword evidence="2" id="KW-1003">Cell membrane</keyword>
<reference evidence="9 10" key="1">
    <citation type="submission" date="2015-07" db="EMBL/GenBank/DDBJ databases">
        <authorList>
            <person name="Noorani M."/>
        </authorList>
    </citation>
    <scope>NUCLEOTIDE SEQUENCE [LARGE SCALE GENOMIC DNA]</scope>
    <source>
        <strain evidence="9 10">CECT 7802</strain>
    </source>
</reference>
<evidence type="ECO:0000256" key="2">
    <source>
        <dbReference type="ARBA" id="ARBA00022475"/>
    </source>
</evidence>
<evidence type="ECO:0000256" key="7">
    <source>
        <dbReference type="RuleBase" id="RU369079"/>
    </source>
</evidence>
<dbReference type="GO" id="GO:0022857">
    <property type="term" value="F:transmembrane transporter activity"/>
    <property type="evidence" value="ECO:0007669"/>
    <property type="project" value="UniProtKB-UniRule"/>
</dbReference>
<dbReference type="PANTHER" id="PTHR33362">
    <property type="entry name" value="SIALIC ACID TRAP TRANSPORTER PERMEASE PROTEIN SIAT-RELATED"/>
    <property type="match status" value="1"/>
</dbReference>
<gene>
    <name evidence="9" type="primary">siaT_12</name>
    <name evidence="9" type="ORF">JDO7802_03419</name>
</gene>
<dbReference type="PANTHER" id="PTHR33362:SF5">
    <property type="entry name" value="C4-DICARBOXYLATE TRAP TRANSPORTER LARGE PERMEASE PROTEIN DCTM"/>
    <property type="match status" value="1"/>
</dbReference>
<dbReference type="OrthoDB" id="9790209at2"/>
<dbReference type="PIRSF" id="PIRSF006066">
    <property type="entry name" value="HI0050"/>
    <property type="match status" value="1"/>
</dbReference>
<dbReference type="STRING" id="420998.JDO7802_03419"/>
<dbReference type="InterPro" id="IPR004681">
    <property type="entry name" value="TRAP_DctM"/>
</dbReference>
<evidence type="ECO:0000313" key="10">
    <source>
        <dbReference type="Proteomes" id="UP000049222"/>
    </source>
</evidence>
<dbReference type="Proteomes" id="UP000049222">
    <property type="component" value="Unassembled WGS sequence"/>
</dbReference>
<keyword evidence="4 7" id="KW-0812">Transmembrane</keyword>
<comment type="caution">
    <text evidence="7">Lacks conserved residue(s) required for the propagation of feature annotation.</text>
</comment>
<keyword evidence="5 7" id="KW-1133">Transmembrane helix</keyword>
<feature type="domain" description="TRAP C4-dicarboxylate transport system permease DctM subunit" evidence="8">
    <location>
        <begin position="11"/>
        <end position="435"/>
    </location>
</feature>
<feature type="transmembrane region" description="Helical" evidence="7">
    <location>
        <begin position="185"/>
        <end position="211"/>
    </location>
</feature>
<comment type="function">
    <text evidence="7">Part of the tripartite ATP-independent periplasmic (TRAP) transport system.</text>
</comment>
<evidence type="ECO:0000256" key="1">
    <source>
        <dbReference type="ARBA" id="ARBA00004429"/>
    </source>
</evidence>
<keyword evidence="7" id="KW-0813">Transport</keyword>
<feature type="transmembrane region" description="Helical" evidence="7">
    <location>
        <begin position="20"/>
        <end position="42"/>
    </location>
</feature>
<feature type="transmembrane region" description="Helical" evidence="7">
    <location>
        <begin position="352"/>
        <end position="371"/>
    </location>
</feature>
<evidence type="ECO:0000256" key="6">
    <source>
        <dbReference type="ARBA" id="ARBA00023136"/>
    </source>
</evidence>
<feature type="transmembrane region" description="Helical" evidence="7">
    <location>
        <begin position="383"/>
        <end position="405"/>
    </location>
</feature>
<name>A0A0M6YN72_9RHOB</name>
<evidence type="ECO:0000259" key="8">
    <source>
        <dbReference type="Pfam" id="PF06808"/>
    </source>
</evidence>
<comment type="subcellular location">
    <subcellularLocation>
        <location evidence="1 7">Cell inner membrane</location>
        <topology evidence="1 7">Multi-pass membrane protein</topology>
    </subcellularLocation>
</comment>
<comment type="similarity">
    <text evidence="7">Belongs to the TRAP transporter large permease family.</text>
</comment>
<feature type="transmembrane region" description="Helical" evidence="7">
    <location>
        <begin position="417"/>
        <end position="441"/>
    </location>
</feature>
<organism evidence="9 10">
    <name type="scientific">Jannaschia donghaensis</name>
    <dbReference type="NCBI Taxonomy" id="420998"/>
    <lineage>
        <taxon>Bacteria</taxon>
        <taxon>Pseudomonadati</taxon>
        <taxon>Pseudomonadota</taxon>
        <taxon>Alphaproteobacteria</taxon>
        <taxon>Rhodobacterales</taxon>
        <taxon>Roseobacteraceae</taxon>
        <taxon>Jannaschia</taxon>
    </lineage>
</organism>
<protein>
    <recommendedName>
        <fullName evidence="7">TRAP transporter large permease protein</fullName>
    </recommendedName>
</protein>